<evidence type="ECO:0000259" key="2">
    <source>
        <dbReference type="Pfam" id="PF04773"/>
    </source>
</evidence>
<evidence type="ECO:0000313" key="5">
    <source>
        <dbReference type="Proteomes" id="UP001597440"/>
    </source>
</evidence>
<gene>
    <name evidence="4" type="ORF">ACFSQW_03910</name>
</gene>
<dbReference type="PANTHER" id="PTHR30273:SF2">
    <property type="entry name" value="PROTEIN FECR"/>
    <property type="match status" value="1"/>
</dbReference>
<protein>
    <submittedName>
        <fullName evidence="4">FecR family protein</fullName>
    </submittedName>
</protein>
<name>A0ABW5L1A8_9SPHI</name>
<keyword evidence="1" id="KW-1133">Transmembrane helix</keyword>
<dbReference type="EMBL" id="JBHULD010000004">
    <property type="protein sequence ID" value="MFD2553521.1"/>
    <property type="molecule type" value="Genomic_DNA"/>
</dbReference>
<dbReference type="RefSeq" id="WP_210355128.1">
    <property type="nucleotide sequence ID" value="NZ_JAEQMU010000004.1"/>
</dbReference>
<evidence type="ECO:0000313" key="4">
    <source>
        <dbReference type="EMBL" id="MFD2553521.1"/>
    </source>
</evidence>
<reference evidence="5" key="1">
    <citation type="journal article" date="2019" name="Int. J. Syst. Evol. Microbiol.">
        <title>The Global Catalogue of Microorganisms (GCM) 10K type strain sequencing project: providing services to taxonomists for standard genome sequencing and annotation.</title>
        <authorList>
            <consortium name="The Broad Institute Genomics Platform"/>
            <consortium name="The Broad Institute Genome Sequencing Center for Infectious Disease"/>
            <person name="Wu L."/>
            <person name="Ma J."/>
        </authorList>
    </citation>
    <scope>NUCLEOTIDE SEQUENCE [LARGE SCALE GENOMIC DNA]</scope>
    <source>
        <strain evidence="5">KCTC 52298</strain>
    </source>
</reference>
<organism evidence="4 5">
    <name type="scientific">Sphingobacterium tabacisoli</name>
    <dbReference type="NCBI Taxonomy" id="2044855"/>
    <lineage>
        <taxon>Bacteria</taxon>
        <taxon>Pseudomonadati</taxon>
        <taxon>Bacteroidota</taxon>
        <taxon>Sphingobacteriia</taxon>
        <taxon>Sphingobacteriales</taxon>
        <taxon>Sphingobacteriaceae</taxon>
        <taxon>Sphingobacterium</taxon>
    </lineage>
</organism>
<dbReference type="Pfam" id="PF16344">
    <property type="entry name" value="FecR_C"/>
    <property type="match status" value="1"/>
</dbReference>
<dbReference type="InterPro" id="IPR032508">
    <property type="entry name" value="FecR_C"/>
</dbReference>
<dbReference type="Gene3D" id="2.60.120.1440">
    <property type="match status" value="1"/>
</dbReference>
<dbReference type="Gene3D" id="3.55.50.30">
    <property type="match status" value="1"/>
</dbReference>
<feature type="domain" description="Protein FecR C-terminal" evidence="3">
    <location>
        <begin position="321"/>
        <end position="389"/>
    </location>
</feature>
<evidence type="ECO:0000256" key="1">
    <source>
        <dbReference type="SAM" id="Phobius"/>
    </source>
</evidence>
<feature type="transmembrane region" description="Helical" evidence="1">
    <location>
        <begin position="89"/>
        <end position="111"/>
    </location>
</feature>
<keyword evidence="5" id="KW-1185">Reference proteome</keyword>
<dbReference type="InterPro" id="IPR006860">
    <property type="entry name" value="FecR"/>
</dbReference>
<keyword evidence="1" id="KW-0812">Transmembrane</keyword>
<dbReference type="InterPro" id="IPR012373">
    <property type="entry name" value="Ferrdict_sens_TM"/>
</dbReference>
<proteinExistence type="predicted"/>
<evidence type="ECO:0000259" key="3">
    <source>
        <dbReference type="Pfam" id="PF16344"/>
    </source>
</evidence>
<dbReference type="Pfam" id="PF04773">
    <property type="entry name" value="FecR"/>
    <property type="match status" value="1"/>
</dbReference>
<keyword evidence="1" id="KW-0472">Membrane</keyword>
<accession>A0ABW5L1A8</accession>
<comment type="caution">
    <text evidence="4">The sequence shown here is derived from an EMBL/GenBank/DDBJ whole genome shotgun (WGS) entry which is preliminary data.</text>
</comment>
<sequence>MHDLKQLKELYQQYLKKTIPDSGRETLMRFFCNCTDEEIEEVLGASDIAVEEDFVVPSHFEPRVQQLLGRINQQVDQESVKEKRSIKQIVLRWGSVAAVLALIGFATYTMYERNPAVEIKDGTQVYNQDIPAGGNRATMLLSDGTSVELSEDKEEIIAVNGNYHYEDGTPLMEEAGTVQSAVLRTPQGGQYRVVLSDGTKVWLNASSSLTYPTRFVGGKRQVTLVGEAYFEVAKDTKCPFEVINAGQVVEVLGTSFNIAAYPEEKTIKTTLLEGRVKIALPGNGMFKMLTPNQQSTTELGSSLIAVKTVDTESAVAWKNGYFMFDDEDFESIMKKVAKWYDVDIVYESKPQNIAFIGTVSRSKNISEVLHALERTGKVKFKISGRKITVI</sequence>
<dbReference type="Proteomes" id="UP001597440">
    <property type="component" value="Unassembled WGS sequence"/>
</dbReference>
<feature type="domain" description="FecR protein" evidence="2">
    <location>
        <begin position="182"/>
        <end position="277"/>
    </location>
</feature>
<dbReference type="PANTHER" id="PTHR30273">
    <property type="entry name" value="PERIPLASMIC SIGNAL SENSOR AND SIGMA FACTOR ACTIVATOR FECR-RELATED"/>
    <property type="match status" value="1"/>
</dbReference>